<feature type="repeat" description="TPR" evidence="3">
    <location>
        <begin position="7"/>
        <end position="40"/>
    </location>
</feature>
<dbReference type="SUPFAM" id="SSF48452">
    <property type="entry name" value="TPR-like"/>
    <property type="match status" value="1"/>
</dbReference>
<keyword evidence="1" id="KW-0677">Repeat</keyword>
<reference evidence="4 5" key="1">
    <citation type="submission" date="2018-11" db="EMBL/GenBank/DDBJ databases">
        <title>Genome assembly of Steccherinum ochraceum LE-BIN_3174, the white-rot fungus of the Steccherinaceae family (The Residual Polyporoid clade, Polyporales, Basidiomycota).</title>
        <authorList>
            <person name="Fedorova T.V."/>
            <person name="Glazunova O.A."/>
            <person name="Landesman E.O."/>
            <person name="Moiseenko K.V."/>
            <person name="Psurtseva N.V."/>
            <person name="Savinova O.S."/>
            <person name="Shakhova N.V."/>
            <person name="Tyazhelova T.V."/>
            <person name="Vasina D.V."/>
        </authorList>
    </citation>
    <scope>NUCLEOTIDE SEQUENCE [LARGE SCALE GENOMIC DNA]</scope>
    <source>
        <strain evidence="4 5">LE-BIN_3174</strain>
    </source>
</reference>
<organism evidence="4 5">
    <name type="scientific">Steccherinum ochraceum</name>
    <dbReference type="NCBI Taxonomy" id="92696"/>
    <lineage>
        <taxon>Eukaryota</taxon>
        <taxon>Fungi</taxon>
        <taxon>Dikarya</taxon>
        <taxon>Basidiomycota</taxon>
        <taxon>Agaricomycotina</taxon>
        <taxon>Agaricomycetes</taxon>
        <taxon>Polyporales</taxon>
        <taxon>Steccherinaceae</taxon>
        <taxon>Steccherinum</taxon>
    </lineage>
</organism>
<evidence type="ECO:0000256" key="1">
    <source>
        <dbReference type="ARBA" id="ARBA00022737"/>
    </source>
</evidence>
<dbReference type="Pfam" id="PF13414">
    <property type="entry name" value="TPR_11"/>
    <property type="match status" value="1"/>
</dbReference>
<dbReference type="PANTHER" id="PTHR45831">
    <property type="entry name" value="LD24721P"/>
    <property type="match status" value="1"/>
</dbReference>
<dbReference type="Proteomes" id="UP000292702">
    <property type="component" value="Unassembled WGS sequence"/>
</dbReference>
<dbReference type="AlphaFoldDB" id="A0A4R0RGK0"/>
<dbReference type="STRING" id="92696.A0A4R0RGK0"/>
<gene>
    <name evidence="4" type="ORF">EIP91_008411</name>
</gene>
<dbReference type="SMART" id="SM00028">
    <property type="entry name" value="TPR"/>
    <property type="match status" value="3"/>
</dbReference>
<sequence length="559" mass="63396">MAEQAQNAKLKEEGNALFAKKDYEAAVRKYTEALKLDDNNAVIYANRSACFYNRKKYSDALTDATRATGIDPSYAKGWSRAAAAHAALGDEHASARCWKKALDALPAANLTPAERKQKDQYESELKVMQKKVDKPVETLPNKDSVVLKAATVPWTRAQAIGSELVARGIQSSAYVIIGAYQDWASGIEVMSREQTVHLSTGTPIITRGTGALQGLASAILRDPRVFHISDPQWLNKYQDQVVTEARVFDAWTTAGPELVKAEALERLEDEGWRSLKLALGFTVRHWIFWGYMESHLRHRNDVGVEFVGNALEMIRWGQEVWKDVPKHKMGATFAPTFKRGVHAMYLDLYMGACLKDRARFPLKTLYDEAQALLEDCEDVAPHFNSSADVGFTLAFRRYPRGRAYYTIAWYYRKLVSEMPNPQDPRHQDSVRENSLKAGEAYIRAAKEFAIDDIYHVWYLICGLQNLWRCGAPLRLTMHIMKLIRERIPDMMRIWEHDPMTRDGLGAFKYTADVEKLFRAGLQQRKWTIDEALPPDGFVPKGFTVPPLAEDVVATIFQLL</sequence>
<dbReference type="InterPro" id="IPR011990">
    <property type="entry name" value="TPR-like_helical_dom_sf"/>
</dbReference>
<dbReference type="GO" id="GO:0016020">
    <property type="term" value="C:membrane"/>
    <property type="evidence" value="ECO:0007669"/>
    <property type="project" value="TreeGrafter"/>
</dbReference>
<dbReference type="InterPro" id="IPR047150">
    <property type="entry name" value="SGT"/>
</dbReference>
<evidence type="ECO:0000256" key="3">
    <source>
        <dbReference type="PROSITE-ProRule" id="PRU00339"/>
    </source>
</evidence>
<dbReference type="InterPro" id="IPR019734">
    <property type="entry name" value="TPR_rpt"/>
</dbReference>
<dbReference type="GO" id="GO:0060090">
    <property type="term" value="F:molecular adaptor activity"/>
    <property type="evidence" value="ECO:0007669"/>
    <property type="project" value="TreeGrafter"/>
</dbReference>
<dbReference type="OrthoDB" id="2423701at2759"/>
<dbReference type="GO" id="GO:0072380">
    <property type="term" value="C:TRC complex"/>
    <property type="evidence" value="ECO:0007669"/>
    <property type="project" value="TreeGrafter"/>
</dbReference>
<comment type="caution">
    <text evidence="4">The sequence shown here is derived from an EMBL/GenBank/DDBJ whole genome shotgun (WGS) entry which is preliminary data.</text>
</comment>
<evidence type="ECO:0000313" key="5">
    <source>
        <dbReference type="Proteomes" id="UP000292702"/>
    </source>
</evidence>
<name>A0A4R0RGK0_9APHY</name>
<evidence type="ECO:0000256" key="2">
    <source>
        <dbReference type="ARBA" id="ARBA00022803"/>
    </source>
</evidence>
<dbReference type="PANTHER" id="PTHR45831:SF5">
    <property type="entry name" value="STI1 DOMAIN-CONTAINING PROTEIN"/>
    <property type="match status" value="1"/>
</dbReference>
<dbReference type="EMBL" id="RWJN01000465">
    <property type="protein sequence ID" value="TCD61454.1"/>
    <property type="molecule type" value="Genomic_DNA"/>
</dbReference>
<dbReference type="PROSITE" id="PS50005">
    <property type="entry name" value="TPR"/>
    <property type="match status" value="1"/>
</dbReference>
<keyword evidence="2 3" id="KW-0802">TPR repeat</keyword>
<dbReference type="Gene3D" id="1.25.40.10">
    <property type="entry name" value="Tetratricopeptide repeat domain"/>
    <property type="match status" value="1"/>
</dbReference>
<keyword evidence="5" id="KW-1185">Reference proteome</keyword>
<evidence type="ECO:0000313" key="4">
    <source>
        <dbReference type="EMBL" id="TCD61454.1"/>
    </source>
</evidence>
<protein>
    <submittedName>
        <fullName evidence="4">Uncharacterized protein</fullName>
    </submittedName>
</protein>
<proteinExistence type="predicted"/>
<accession>A0A4R0RGK0</accession>
<dbReference type="GO" id="GO:0006620">
    <property type="term" value="P:post-translational protein targeting to endoplasmic reticulum membrane"/>
    <property type="evidence" value="ECO:0007669"/>
    <property type="project" value="TreeGrafter"/>
</dbReference>